<evidence type="ECO:0000313" key="3">
    <source>
        <dbReference type="Proteomes" id="UP001059041"/>
    </source>
</evidence>
<dbReference type="AlphaFoldDB" id="A0A9W7W9G1"/>
<dbReference type="InterPro" id="IPR012337">
    <property type="entry name" value="RNaseH-like_sf"/>
</dbReference>
<dbReference type="InterPro" id="IPR040647">
    <property type="entry name" value="SPIN-DOC_Znf-C2H2"/>
</dbReference>
<gene>
    <name evidence="2" type="ORF">IRJ41_003337</name>
</gene>
<proteinExistence type="predicted"/>
<protein>
    <submittedName>
        <fullName evidence="2">General transcription factor II-I repeat domain-containing protein 2-like</fullName>
    </submittedName>
</protein>
<sequence length="573" mass="65377">MAQQRKRKIESECRRFQTRWGNEYFFTEVSGKCVCLICQESVGVMKEYNVKRHYETKHQSFKSYTGAERKQKVKQLEATLSAQQQQFFRGNKAQENSTLASYEVAHLIAQHGKPFTDGEFVKECLMKVATIICPEKMQDFKNISLSRNTVGRRIEDLSANLKEQVTDKVPTFDFYSIACDDSTDSTDTAQLLIFLRGVDSDFCITEELLDMKSLKSTTTGKDIFEAVSCAIESMNLPWAKLCGITTDGAPSMIGKRKGMASMVCNKVRESGGEAVKMHCIIHQEALCAKAIQMDDVMTTVVKTINLIRSRALNHREFRTFLSDIDAEYGDVIYHSNVRWLSRGSFLKEKNLTLDQLNDPDWLADLAFLVDLTSHLNALNKSLQGKDQLISEMYALLKSFAMKLRLFERQISDCNAVHFPSLSEIISMLTSLITEFNQHFQDFSAIDNDIKLFSTPLSVNVEEVQENVQLELIELQCDDSLRSHHQLLPVPEFYKSLETSRFPLIKRHAQRMMSLFGSTYICEQTFSLMTLNKSPLRDSLTDNHLCDLLRISTTRLTTDLTSLLKSKAQHHCSH</sequence>
<evidence type="ECO:0000259" key="1">
    <source>
        <dbReference type="Pfam" id="PF18658"/>
    </source>
</evidence>
<evidence type="ECO:0000313" key="2">
    <source>
        <dbReference type="EMBL" id="KAI7790008.1"/>
    </source>
</evidence>
<dbReference type="Proteomes" id="UP001059041">
    <property type="component" value="Unassembled WGS sequence"/>
</dbReference>
<dbReference type="Pfam" id="PF18658">
    <property type="entry name" value="zf-C2H2_12"/>
    <property type="match status" value="1"/>
</dbReference>
<dbReference type="SUPFAM" id="SSF53098">
    <property type="entry name" value="Ribonuclease H-like"/>
    <property type="match status" value="1"/>
</dbReference>
<feature type="domain" description="SPIN-DOC-like zinc-finger" evidence="1">
    <location>
        <begin position="17"/>
        <end position="75"/>
    </location>
</feature>
<accession>A0A9W7W9G1</accession>
<organism evidence="2 3">
    <name type="scientific">Triplophysa rosa</name>
    <name type="common">Cave loach</name>
    <dbReference type="NCBI Taxonomy" id="992332"/>
    <lineage>
        <taxon>Eukaryota</taxon>
        <taxon>Metazoa</taxon>
        <taxon>Chordata</taxon>
        <taxon>Craniata</taxon>
        <taxon>Vertebrata</taxon>
        <taxon>Euteleostomi</taxon>
        <taxon>Actinopterygii</taxon>
        <taxon>Neopterygii</taxon>
        <taxon>Teleostei</taxon>
        <taxon>Ostariophysi</taxon>
        <taxon>Cypriniformes</taxon>
        <taxon>Nemacheilidae</taxon>
        <taxon>Triplophysa</taxon>
    </lineage>
</organism>
<reference evidence="2" key="1">
    <citation type="submission" date="2021-02" db="EMBL/GenBank/DDBJ databases">
        <title>Comparative genomics reveals that relaxation of natural selection precedes convergent phenotypic evolution of cavefish.</title>
        <authorList>
            <person name="Peng Z."/>
        </authorList>
    </citation>
    <scope>NUCLEOTIDE SEQUENCE</scope>
    <source>
        <tissue evidence="2">Muscle</tissue>
    </source>
</reference>
<comment type="caution">
    <text evidence="2">The sequence shown here is derived from an EMBL/GenBank/DDBJ whole genome shotgun (WGS) entry which is preliminary data.</text>
</comment>
<name>A0A9W7W9G1_TRIRA</name>
<keyword evidence="3" id="KW-1185">Reference proteome</keyword>
<dbReference type="PANTHER" id="PTHR45913:SF9">
    <property type="entry name" value="GENERAL TRANSCRIPTION FACTOR II-I REPEAT DOMAIN-CONTAINING PROTEIN 2-LIKE-RELATED"/>
    <property type="match status" value="1"/>
</dbReference>
<dbReference type="PANTHER" id="PTHR45913">
    <property type="entry name" value="EPM2A-INTERACTING PROTEIN 1"/>
    <property type="match status" value="1"/>
</dbReference>
<dbReference type="EMBL" id="JAFHDT010000273">
    <property type="protein sequence ID" value="KAI7790008.1"/>
    <property type="molecule type" value="Genomic_DNA"/>
</dbReference>